<accession>A0A835A2X9</accession>
<feature type="domain" description="Nucleotide-diphospho-sugar transferase" evidence="1">
    <location>
        <begin position="37"/>
        <end position="232"/>
    </location>
</feature>
<reference evidence="2" key="1">
    <citation type="submission" date="2020-07" db="EMBL/GenBank/DDBJ databases">
        <title>Genome sequence and genetic diversity analysis of an under-domesticated orphan crop, white fonio (Digitaria exilis).</title>
        <authorList>
            <person name="Bennetzen J.L."/>
            <person name="Chen S."/>
            <person name="Ma X."/>
            <person name="Wang X."/>
            <person name="Yssel A.E.J."/>
            <person name="Chaluvadi S.R."/>
            <person name="Johnson M."/>
            <person name="Gangashetty P."/>
            <person name="Hamidou F."/>
            <person name="Sanogo M.D."/>
            <person name="Zwaenepoel A."/>
            <person name="Wallace J."/>
            <person name="Van De Peer Y."/>
            <person name="Van Deynze A."/>
        </authorList>
    </citation>
    <scope>NUCLEOTIDE SEQUENCE</scope>
    <source>
        <tissue evidence="2">Leaves</tissue>
    </source>
</reference>
<dbReference type="OrthoDB" id="600705at2759"/>
<sequence length="267" mass="29873">MADRTVIVTSVNEAWARPGSLLDLFRESFRNGEGIEHLLNHTLTVAVDAGGLDRCRAVHQHCYLVEVKSANVSAANQFLSKGYLELVWTKLSVLELDYNYLFTDVDVMWLRDPLRHINLHADVTMSCDGFSGSPESLENSPNTGFYYVKSTGKTVEMLRYWRAARPRFPGKHDQTVFDGIKRKLAARLGVRITFLDTALFGTFCAFRGGIDGRICTMHANCCIGLGNKVHELKSVVVAWKNYTGLALAAMERGRARWRTRGGVGQRA</sequence>
<dbReference type="InterPro" id="IPR044821">
    <property type="entry name" value="At1g28695/At4g15970-like"/>
</dbReference>
<dbReference type="PANTHER" id="PTHR46038">
    <property type="entry name" value="EXPRESSED PROTEIN-RELATED"/>
    <property type="match status" value="1"/>
</dbReference>
<evidence type="ECO:0000313" key="3">
    <source>
        <dbReference type="Proteomes" id="UP000636709"/>
    </source>
</evidence>
<evidence type="ECO:0000313" key="2">
    <source>
        <dbReference type="EMBL" id="KAF8648594.1"/>
    </source>
</evidence>
<proteinExistence type="predicted"/>
<dbReference type="InterPro" id="IPR005069">
    <property type="entry name" value="Nucl-diP-sugar_transferase"/>
</dbReference>
<name>A0A835A2X9_9POAL</name>
<dbReference type="Proteomes" id="UP000636709">
    <property type="component" value="Unassembled WGS sequence"/>
</dbReference>
<dbReference type="PANTHER" id="PTHR46038:SF45">
    <property type="entry name" value="NUCLEOTIDE-DIPHOSPHO-SUGAR TRANSFERASE DOMAIN-CONTAINING PROTEIN"/>
    <property type="match status" value="1"/>
</dbReference>
<dbReference type="Pfam" id="PF03407">
    <property type="entry name" value="Nucleotid_trans"/>
    <property type="match status" value="1"/>
</dbReference>
<gene>
    <name evidence="2" type="ORF">HU200_064638</name>
</gene>
<protein>
    <recommendedName>
        <fullName evidence="1">Nucleotide-diphospho-sugar transferase domain-containing protein</fullName>
    </recommendedName>
</protein>
<dbReference type="AlphaFoldDB" id="A0A835A2X9"/>
<dbReference type="EMBL" id="JACEFO010002806">
    <property type="protein sequence ID" value="KAF8648594.1"/>
    <property type="molecule type" value="Genomic_DNA"/>
</dbReference>
<organism evidence="2 3">
    <name type="scientific">Digitaria exilis</name>
    <dbReference type="NCBI Taxonomy" id="1010633"/>
    <lineage>
        <taxon>Eukaryota</taxon>
        <taxon>Viridiplantae</taxon>
        <taxon>Streptophyta</taxon>
        <taxon>Embryophyta</taxon>
        <taxon>Tracheophyta</taxon>
        <taxon>Spermatophyta</taxon>
        <taxon>Magnoliopsida</taxon>
        <taxon>Liliopsida</taxon>
        <taxon>Poales</taxon>
        <taxon>Poaceae</taxon>
        <taxon>PACMAD clade</taxon>
        <taxon>Panicoideae</taxon>
        <taxon>Panicodae</taxon>
        <taxon>Paniceae</taxon>
        <taxon>Anthephorinae</taxon>
        <taxon>Digitaria</taxon>
    </lineage>
</organism>
<evidence type="ECO:0000259" key="1">
    <source>
        <dbReference type="Pfam" id="PF03407"/>
    </source>
</evidence>
<comment type="caution">
    <text evidence="2">The sequence shown here is derived from an EMBL/GenBank/DDBJ whole genome shotgun (WGS) entry which is preliminary data.</text>
</comment>
<keyword evidence="3" id="KW-1185">Reference proteome</keyword>